<dbReference type="InterPro" id="IPR000835">
    <property type="entry name" value="HTH_MarR-typ"/>
</dbReference>
<gene>
    <name evidence="3" type="ORF">DX927_15850</name>
</gene>
<feature type="domain" description="HTH marR-type" evidence="2">
    <location>
        <begin position="3"/>
        <end position="143"/>
    </location>
</feature>
<dbReference type="InterPro" id="IPR036390">
    <property type="entry name" value="WH_DNA-bd_sf"/>
</dbReference>
<evidence type="ECO:0000313" key="4">
    <source>
        <dbReference type="Proteomes" id="UP000324326"/>
    </source>
</evidence>
<dbReference type="Gene3D" id="1.10.10.10">
    <property type="entry name" value="Winged helix-like DNA-binding domain superfamily/Winged helix DNA-binding domain"/>
    <property type="match status" value="1"/>
</dbReference>
<keyword evidence="1" id="KW-0238">DNA-binding</keyword>
<dbReference type="Proteomes" id="UP000324326">
    <property type="component" value="Unassembled WGS sequence"/>
</dbReference>
<dbReference type="STRING" id="1925020.BTA30_00310"/>
<protein>
    <submittedName>
        <fullName evidence="3">MarR family transcriptional regulator</fullName>
    </submittedName>
</protein>
<accession>A0A5M8RL96</accession>
<dbReference type="InterPro" id="IPR036388">
    <property type="entry name" value="WH-like_DNA-bd_sf"/>
</dbReference>
<sequence>MDEKKLCRAIDLFAEVLFEGTEFVQREINQDVFQHISREQADLLTILKIKGPTSPGSLALIQNVHKSAVSNRLKKLLEKGFVEWDEPHINHDKRSKHIKITAKGEHIMAELDSAIFQALRKLIDDADEEHLDSFIAIFTILKRKFKGDHAE</sequence>
<dbReference type="GO" id="GO:0003700">
    <property type="term" value="F:DNA-binding transcription factor activity"/>
    <property type="evidence" value="ECO:0007669"/>
    <property type="project" value="InterPro"/>
</dbReference>
<name>A0A5M8RL96_9BACI</name>
<dbReference type="GO" id="GO:0006950">
    <property type="term" value="P:response to stress"/>
    <property type="evidence" value="ECO:0007669"/>
    <property type="project" value="TreeGrafter"/>
</dbReference>
<dbReference type="EMBL" id="QSND01000003">
    <property type="protein sequence ID" value="KAA6449377.1"/>
    <property type="molecule type" value="Genomic_DNA"/>
</dbReference>
<reference evidence="3 4" key="1">
    <citation type="submission" date="2018-08" db="EMBL/GenBank/DDBJ databases">
        <title>Bacillus phenotypic plasticity.</title>
        <authorList>
            <person name="Hurtado E."/>
        </authorList>
    </citation>
    <scope>NUCLEOTIDE SEQUENCE [LARGE SCALE GENOMIC DNA]</scope>
    <source>
        <strain evidence="3 4">427</strain>
    </source>
</reference>
<dbReference type="SMART" id="SM00347">
    <property type="entry name" value="HTH_MARR"/>
    <property type="match status" value="1"/>
</dbReference>
<dbReference type="InterPro" id="IPR039422">
    <property type="entry name" value="MarR/SlyA-like"/>
</dbReference>
<dbReference type="AlphaFoldDB" id="A0A5M8RL96"/>
<proteinExistence type="predicted"/>
<dbReference type="SUPFAM" id="SSF46785">
    <property type="entry name" value="Winged helix' DNA-binding domain"/>
    <property type="match status" value="1"/>
</dbReference>
<organism evidence="3 4">
    <name type="scientific">Bacillus swezeyi</name>
    <dbReference type="NCBI Taxonomy" id="1925020"/>
    <lineage>
        <taxon>Bacteria</taxon>
        <taxon>Bacillati</taxon>
        <taxon>Bacillota</taxon>
        <taxon>Bacilli</taxon>
        <taxon>Bacillales</taxon>
        <taxon>Bacillaceae</taxon>
        <taxon>Bacillus</taxon>
    </lineage>
</organism>
<dbReference type="RefSeq" id="WP_148958629.1">
    <property type="nucleotide sequence ID" value="NZ_QSND01000003.1"/>
</dbReference>
<dbReference type="PANTHER" id="PTHR33164">
    <property type="entry name" value="TRANSCRIPTIONAL REGULATOR, MARR FAMILY"/>
    <property type="match status" value="1"/>
</dbReference>
<dbReference type="PROSITE" id="PS50995">
    <property type="entry name" value="HTH_MARR_2"/>
    <property type="match status" value="1"/>
</dbReference>
<evidence type="ECO:0000259" key="2">
    <source>
        <dbReference type="PROSITE" id="PS50995"/>
    </source>
</evidence>
<dbReference type="GO" id="GO:0003677">
    <property type="term" value="F:DNA binding"/>
    <property type="evidence" value="ECO:0007669"/>
    <property type="project" value="UniProtKB-KW"/>
</dbReference>
<dbReference type="PANTHER" id="PTHR33164:SF102">
    <property type="entry name" value="TRANSCRIPTIONAL REGULATORY PROTEIN"/>
    <property type="match status" value="1"/>
</dbReference>
<evidence type="ECO:0000256" key="1">
    <source>
        <dbReference type="ARBA" id="ARBA00023125"/>
    </source>
</evidence>
<evidence type="ECO:0000313" key="3">
    <source>
        <dbReference type="EMBL" id="KAA6449377.1"/>
    </source>
</evidence>
<dbReference type="Pfam" id="PF01047">
    <property type="entry name" value="MarR"/>
    <property type="match status" value="1"/>
</dbReference>
<comment type="caution">
    <text evidence="3">The sequence shown here is derived from an EMBL/GenBank/DDBJ whole genome shotgun (WGS) entry which is preliminary data.</text>
</comment>